<dbReference type="Gene3D" id="3.40.50.300">
    <property type="entry name" value="P-loop containing nucleotide triphosphate hydrolases"/>
    <property type="match status" value="1"/>
</dbReference>
<protein>
    <submittedName>
        <fullName evidence="1">Phosphoenolpyruvate carboxykinase</fullName>
    </submittedName>
</protein>
<sequence>MPINCTTYYFRIADFLLSVQLPEASDIEKLLPSFQPFRETENTDGQILFNFSALSDGISQEESSDKLLEETDNDMGHLSLYASSTGYRVDVSNNGYTHRLQASPDFSSVRASVLWSDKYVGNILSSMIRIAYAQAILPHEAVSIHAATVSHENKAYLFMGKSGTGKSTHASLWTACIPGAELLNDDNPTVRIVNDRAYAYGTPWSGKTPCYKNASYPIEGMVRLVQAPENRFILKEGTKAFAILYPGCSVISQDVRLRNCLYDTLARLSGMTTVGALECRPDKEAALLCFQNLNRLSTPNEISIIH</sequence>
<gene>
    <name evidence="1" type="ORF">H9928_03035</name>
</gene>
<dbReference type="InterPro" id="IPR027417">
    <property type="entry name" value="P-loop_NTPase"/>
</dbReference>
<name>A0A948TL90_9BACT</name>
<comment type="caution">
    <text evidence="1">The sequence shown here is derived from an EMBL/GenBank/DDBJ whole genome shotgun (WGS) entry which is preliminary data.</text>
</comment>
<reference evidence="1" key="1">
    <citation type="journal article" date="2021" name="PeerJ">
        <title>Extensive microbial diversity within the chicken gut microbiome revealed by metagenomics and culture.</title>
        <authorList>
            <person name="Gilroy R."/>
            <person name="Ravi A."/>
            <person name="Getino M."/>
            <person name="Pursley I."/>
            <person name="Horton D.L."/>
            <person name="Alikhan N.F."/>
            <person name="Baker D."/>
            <person name="Gharbi K."/>
            <person name="Hall N."/>
            <person name="Watson M."/>
            <person name="Adriaenssens E.M."/>
            <person name="Foster-Nyarko E."/>
            <person name="Jarju S."/>
            <person name="Secka A."/>
            <person name="Antonio M."/>
            <person name="Oren A."/>
            <person name="Chaudhuri R.R."/>
            <person name="La Ragione R."/>
            <person name="Hildebrand F."/>
            <person name="Pallen M.J."/>
        </authorList>
    </citation>
    <scope>NUCLEOTIDE SEQUENCE</scope>
    <source>
        <strain evidence="1">8470</strain>
    </source>
</reference>
<accession>A0A948TL90</accession>
<organism evidence="1 2">
    <name type="scientific">Candidatus Phocaeicola excrementipullorum</name>
    <dbReference type="NCBI Taxonomy" id="2838731"/>
    <lineage>
        <taxon>Bacteria</taxon>
        <taxon>Pseudomonadati</taxon>
        <taxon>Bacteroidota</taxon>
        <taxon>Bacteroidia</taxon>
        <taxon>Bacteroidales</taxon>
        <taxon>Bacteroidaceae</taxon>
        <taxon>Phocaeicola</taxon>
    </lineage>
</organism>
<reference evidence="1" key="2">
    <citation type="submission" date="2021-04" db="EMBL/GenBank/DDBJ databases">
        <authorList>
            <person name="Gilroy R."/>
        </authorList>
    </citation>
    <scope>NUCLEOTIDE SEQUENCE</scope>
    <source>
        <strain evidence="1">8470</strain>
    </source>
</reference>
<dbReference type="AlphaFoldDB" id="A0A948TL90"/>
<evidence type="ECO:0000313" key="1">
    <source>
        <dbReference type="EMBL" id="MBU3855527.1"/>
    </source>
</evidence>
<dbReference type="EMBL" id="JAHLFJ010000030">
    <property type="protein sequence ID" value="MBU3855527.1"/>
    <property type="molecule type" value="Genomic_DNA"/>
</dbReference>
<dbReference type="Proteomes" id="UP000784286">
    <property type="component" value="Unassembled WGS sequence"/>
</dbReference>
<evidence type="ECO:0000313" key="2">
    <source>
        <dbReference type="Proteomes" id="UP000784286"/>
    </source>
</evidence>
<proteinExistence type="predicted"/>
<dbReference type="SUPFAM" id="SSF53795">
    <property type="entry name" value="PEP carboxykinase-like"/>
    <property type="match status" value="1"/>
</dbReference>